<reference evidence="1 2" key="1">
    <citation type="submission" date="2024-12" db="EMBL/GenBank/DDBJ databases">
        <title>Draft genome sequence of Chryseobacterium kwangjuense AG447.</title>
        <authorList>
            <person name="Cheptsov V.S."/>
            <person name="Belov A."/>
            <person name="Zavarzina A.G."/>
        </authorList>
    </citation>
    <scope>NUCLEOTIDE SEQUENCE [LARGE SCALE GENOMIC DNA]</scope>
    <source>
        <strain evidence="1 2">AG447</strain>
    </source>
</reference>
<dbReference type="Proteomes" id="UP001634154">
    <property type="component" value="Unassembled WGS sequence"/>
</dbReference>
<proteinExistence type="predicted"/>
<name>A0ABW9JXP3_9FLAO</name>
<accession>A0ABW9JXP3</accession>
<dbReference type="RefSeq" id="WP_409355473.1">
    <property type="nucleotide sequence ID" value="NZ_JBJXVJ010000001.1"/>
</dbReference>
<protein>
    <submittedName>
        <fullName evidence="1">Uncharacterized protein</fullName>
    </submittedName>
</protein>
<evidence type="ECO:0000313" key="2">
    <source>
        <dbReference type="Proteomes" id="UP001634154"/>
    </source>
</evidence>
<organism evidence="1 2">
    <name type="scientific">Chryseobacterium kwangjuense</name>
    <dbReference type="NCBI Taxonomy" id="267125"/>
    <lineage>
        <taxon>Bacteria</taxon>
        <taxon>Pseudomonadati</taxon>
        <taxon>Bacteroidota</taxon>
        <taxon>Flavobacteriia</taxon>
        <taxon>Flavobacteriales</taxon>
        <taxon>Weeksellaceae</taxon>
        <taxon>Chryseobacterium group</taxon>
        <taxon>Chryseobacterium</taxon>
    </lineage>
</organism>
<comment type="caution">
    <text evidence="1">The sequence shown here is derived from an EMBL/GenBank/DDBJ whole genome shotgun (WGS) entry which is preliminary data.</text>
</comment>
<gene>
    <name evidence="1" type="ORF">ACKW6Q_01735</name>
</gene>
<evidence type="ECO:0000313" key="1">
    <source>
        <dbReference type="EMBL" id="MFN1215682.1"/>
    </source>
</evidence>
<keyword evidence="2" id="KW-1185">Reference proteome</keyword>
<dbReference type="EMBL" id="JBJXVJ010000001">
    <property type="protein sequence ID" value="MFN1215682.1"/>
    <property type="molecule type" value="Genomic_DNA"/>
</dbReference>
<sequence>MQKKSTYNLSQLALNPYFCSMKKLLLLFAVIIFQSSFSQQTDFLKIRKFRVGYLDDKVQETSGLSILNGKLYTFNDSGNAPELFELDETSGNIKGTFTVNAKNKDWEALANDGKNFYIGDFGNNGGTRRDLEIYKLPFHNDKPQNDSISKISFYYPEQTEFIPKYTDNDFDAEAMIYLNGKIHLFTKEWKSKATSHYIIDPRITEKQKAEKTESYKTNYVVTDAAYFDHQLYLIGYTKKTEVFLNIFKELEPGVFFKETPKHYYLGSSLAIGQIEGIVVNEAGIYISGEKFKSRLGTAKPALYFIPKEELKD</sequence>